<dbReference type="OrthoDB" id="25654at2157"/>
<evidence type="ECO:0000313" key="3">
    <source>
        <dbReference type="EMBL" id="QCC47526.1"/>
    </source>
</evidence>
<keyword evidence="5" id="KW-1185">Reference proteome</keyword>
<proteinExistence type="predicted"/>
<name>A0A1H5SR29_9EURY</name>
<dbReference type="SUPFAM" id="SSF47598">
    <property type="entry name" value="Ribbon-helix-helix"/>
    <property type="match status" value="1"/>
</dbReference>
<dbReference type="Pfam" id="PF01402">
    <property type="entry name" value="RHH_1"/>
    <property type="match status" value="1"/>
</dbReference>
<dbReference type="Proteomes" id="UP000236740">
    <property type="component" value="Unassembled WGS sequence"/>
</dbReference>
<gene>
    <name evidence="3" type="ORF">DV707_07545</name>
    <name evidence="4" type="ORF">SAMN04488133_0037</name>
</gene>
<organism evidence="4 5">
    <name type="scientific">Halobellus limi</name>
    <dbReference type="NCBI Taxonomy" id="699433"/>
    <lineage>
        <taxon>Archaea</taxon>
        <taxon>Methanobacteriati</taxon>
        <taxon>Methanobacteriota</taxon>
        <taxon>Stenosarchaea group</taxon>
        <taxon>Halobacteria</taxon>
        <taxon>Halobacteriales</taxon>
        <taxon>Haloferacaceae</taxon>
        <taxon>Halobellus</taxon>
    </lineage>
</organism>
<sequence>MSTDRQPVPVSLPPELVRELDELVEEGQFGSRSEALRYGARLVIREDMQKRLHERTSESAKDDIKERLDRKRVS</sequence>
<dbReference type="InterPro" id="IPR010985">
    <property type="entry name" value="Ribbon_hlx_hlx"/>
</dbReference>
<evidence type="ECO:0000313" key="4">
    <source>
        <dbReference type="EMBL" id="SEF52428.1"/>
    </source>
</evidence>
<dbReference type="Proteomes" id="UP000296733">
    <property type="component" value="Chromosome"/>
</dbReference>
<evidence type="ECO:0000256" key="1">
    <source>
        <dbReference type="SAM" id="MobiDB-lite"/>
    </source>
</evidence>
<dbReference type="GeneID" id="39857932"/>
<dbReference type="CDD" id="cd22231">
    <property type="entry name" value="RHH_NikR_HicB-like"/>
    <property type="match status" value="1"/>
</dbReference>
<accession>A0A1H5SR29</accession>
<dbReference type="EMBL" id="CP031311">
    <property type="protein sequence ID" value="QCC47526.1"/>
    <property type="molecule type" value="Genomic_DNA"/>
</dbReference>
<evidence type="ECO:0000313" key="5">
    <source>
        <dbReference type="Proteomes" id="UP000236740"/>
    </source>
</evidence>
<dbReference type="AlphaFoldDB" id="A0A1H5SR29"/>
<feature type="domain" description="Ribbon-helix-helix protein CopG" evidence="2">
    <location>
        <begin position="10"/>
        <end position="37"/>
    </location>
</feature>
<reference evidence="3 6" key="2">
    <citation type="journal article" date="2019" name="Nat. Commun.">
        <title>A new type of DNA phosphorothioation-based antiviral system in archaea.</title>
        <authorList>
            <person name="Xiong L."/>
            <person name="Liu S."/>
            <person name="Chen S."/>
            <person name="Xiao Y."/>
            <person name="Zhu B."/>
            <person name="Gao Y."/>
            <person name="Zhang Y."/>
            <person name="Chen B."/>
            <person name="Luo J."/>
            <person name="Deng Z."/>
            <person name="Chen X."/>
            <person name="Wang L."/>
            <person name="Chen S."/>
        </authorList>
    </citation>
    <scope>NUCLEOTIDE SEQUENCE [LARGE SCALE GENOMIC DNA]</scope>
    <source>
        <strain evidence="3 6">CGMCC 1.10331</strain>
    </source>
</reference>
<dbReference type="Gene3D" id="1.10.1220.10">
    <property type="entry name" value="Met repressor-like"/>
    <property type="match status" value="1"/>
</dbReference>
<dbReference type="InterPro" id="IPR002145">
    <property type="entry name" value="CopG"/>
</dbReference>
<reference evidence="4 5" key="1">
    <citation type="submission" date="2016-10" db="EMBL/GenBank/DDBJ databases">
        <authorList>
            <person name="de Groot N.N."/>
        </authorList>
    </citation>
    <scope>NUCLEOTIDE SEQUENCE [LARGE SCALE GENOMIC DNA]</scope>
    <source>
        <strain evidence="4 5">CGMCC 1.10331</strain>
    </source>
</reference>
<dbReference type="EMBL" id="FNVN01000001">
    <property type="protein sequence ID" value="SEF52428.1"/>
    <property type="molecule type" value="Genomic_DNA"/>
</dbReference>
<evidence type="ECO:0000313" key="6">
    <source>
        <dbReference type="Proteomes" id="UP000296733"/>
    </source>
</evidence>
<dbReference type="GO" id="GO:0006355">
    <property type="term" value="P:regulation of DNA-templated transcription"/>
    <property type="evidence" value="ECO:0007669"/>
    <property type="project" value="InterPro"/>
</dbReference>
<evidence type="ECO:0000259" key="2">
    <source>
        <dbReference type="Pfam" id="PF01402"/>
    </source>
</evidence>
<dbReference type="RefSeq" id="WP_103989871.1">
    <property type="nucleotide sequence ID" value="NZ_CP031311.1"/>
</dbReference>
<feature type="region of interest" description="Disordered" evidence="1">
    <location>
        <begin position="51"/>
        <end position="74"/>
    </location>
</feature>
<dbReference type="KEGG" id="hlm:DV707_07545"/>
<protein>
    <submittedName>
        <fullName evidence="3 4">Ribbon-helix-helix protein, CopG family</fullName>
    </submittedName>
</protein>
<dbReference type="InterPro" id="IPR013321">
    <property type="entry name" value="Arc_rbn_hlx_hlx"/>
</dbReference>